<evidence type="ECO:0000313" key="2">
    <source>
        <dbReference type="Proteomes" id="UP000594195"/>
    </source>
</evidence>
<accession>A0A7M2Y941</accession>
<dbReference type="KEGG" id="kfa:Q73A0000_07265"/>
<dbReference type="EMBL" id="CP040442">
    <property type="protein sequence ID" value="QOW10175.1"/>
    <property type="molecule type" value="Genomic_DNA"/>
</dbReference>
<dbReference type="AlphaFoldDB" id="A0A7M2Y941"/>
<reference evidence="1 2" key="1">
    <citation type="submission" date="2019-05" db="EMBL/GenBank/DDBJ databases">
        <title>Chryseobacterium sp. isolated from King George Island, maritime Antarctica.</title>
        <authorList>
            <person name="Peng X."/>
        </authorList>
    </citation>
    <scope>NUCLEOTIDE SEQUENCE [LARGE SCALE GENOMIC DNA]</scope>
    <source>
        <strain evidence="1 2">7-3A</strain>
    </source>
</reference>
<protein>
    <submittedName>
        <fullName evidence="1">Uncharacterized protein</fullName>
    </submittedName>
</protein>
<sequence>MYTFSPSFSRFIVQREADNDSKEYICEILKLLDDNFELNFLNSILKRYSIQKIEDIKLESLDLLISYANFILRDNLISKNEIQDFSILKRVFRIKEGDFIKFKRFEVNEIVKKEFIRIYSDNFIDENEQLLNLNLQSLFDLSYDEFEHIKKDEVIFSMRQGADPKDLDIAKIPVEFKS</sequence>
<name>A0A7M2Y941_9FLAO</name>
<dbReference type="Proteomes" id="UP000594195">
    <property type="component" value="Chromosome"/>
</dbReference>
<proteinExistence type="predicted"/>
<keyword evidence="2" id="KW-1185">Reference proteome</keyword>
<gene>
    <name evidence="1" type="ORF">Q73A0000_07265</name>
</gene>
<evidence type="ECO:0000313" key="1">
    <source>
        <dbReference type="EMBL" id="QOW10175.1"/>
    </source>
</evidence>
<organism evidence="1 2">
    <name type="scientific">Kaistella flava</name>
    <name type="common">ex Peng et al. 2021</name>
    <dbReference type="NCBI Taxonomy" id="2038776"/>
    <lineage>
        <taxon>Bacteria</taxon>
        <taxon>Pseudomonadati</taxon>
        <taxon>Bacteroidota</taxon>
        <taxon>Flavobacteriia</taxon>
        <taxon>Flavobacteriales</taxon>
        <taxon>Weeksellaceae</taxon>
        <taxon>Chryseobacterium group</taxon>
        <taxon>Kaistella</taxon>
    </lineage>
</organism>
<dbReference type="RefSeq" id="WP_193813405.1">
    <property type="nucleotide sequence ID" value="NZ_CP040442.1"/>
</dbReference>